<dbReference type="GO" id="GO:0016836">
    <property type="term" value="F:hydro-lyase activity"/>
    <property type="evidence" value="ECO:0007669"/>
    <property type="project" value="UniProtKB-ARBA"/>
</dbReference>
<dbReference type="Proteomes" id="UP000054097">
    <property type="component" value="Unassembled WGS sequence"/>
</dbReference>
<gene>
    <name evidence="4" type="ORF">M408DRAFT_331127</name>
</gene>
<dbReference type="AlphaFoldDB" id="A0A0C3ALY4"/>
<dbReference type="Pfam" id="PF00378">
    <property type="entry name" value="ECH_1"/>
    <property type="match status" value="1"/>
</dbReference>
<dbReference type="CDD" id="cd06558">
    <property type="entry name" value="crotonase-like"/>
    <property type="match status" value="1"/>
</dbReference>
<dbReference type="FunFam" id="1.10.12.10:FF:000001">
    <property type="entry name" value="Probable enoyl-CoA hydratase, mitochondrial"/>
    <property type="match status" value="1"/>
</dbReference>
<reference evidence="4 5" key="1">
    <citation type="submission" date="2014-04" db="EMBL/GenBank/DDBJ databases">
        <authorList>
            <consortium name="DOE Joint Genome Institute"/>
            <person name="Kuo A."/>
            <person name="Zuccaro A."/>
            <person name="Kohler A."/>
            <person name="Nagy L.G."/>
            <person name="Floudas D."/>
            <person name="Copeland A."/>
            <person name="Barry K.W."/>
            <person name="Cichocki N."/>
            <person name="Veneault-Fourrey C."/>
            <person name="LaButti K."/>
            <person name="Lindquist E.A."/>
            <person name="Lipzen A."/>
            <person name="Lundell T."/>
            <person name="Morin E."/>
            <person name="Murat C."/>
            <person name="Sun H."/>
            <person name="Tunlid A."/>
            <person name="Henrissat B."/>
            <person name="Grigoriev I.V."/>
            <person name="Hibbett D.S."/>
            <person name="Martin F."/>
            <person name="Nordberg H.P."/>
            <person name="Cantor M.N."/>
            <person name="Hua S.X."/>
        </authorList>
    </citation>
    <scope>NUCLEOTIDE SEQUENCE [LARGE SCALE GENOMIC DNA]</scope>
    <source>
        <strain evidence="4 5">MAFF 305830</strain>
    </source>
</reference>
<proteinExistence type="inferred from homology"/>
<dbReference type="STRING" id="933852.A0A0C3ALY4"/>
<evidence type="ECO:0000256" key="1">
    <source>
        <dbReference type="ARBA" id="ARBA00005254"/>
    </source>
</evidence>
<dbReference type="GO" id="GO:0005739">
    <property type="term" value="C:mitochondrion"/>
    <property type="evidence" value="ECO:0007669"/>
    <property type="project" value="TreeGrafter"/>
</dbReference>
<dbReference type="InterPro" id="IPR029045">
    <property type="entry name" value="ClpP/crotonase-like_dom_sf"/>
</dbReference>
<dbReference type="GO" id="GO:0006635">
    <property type="term" value="P:fatty acid beta-oxidation"/>
    <property type="evidence" value="ECO:0007669"/>
    <property type="project" value="TreeGrafter"/>
</dbReference>
<organism evidence="4 5">
    <name type="scientific">Serendipita vermifera MAFF 305830</name>
    <dbReference type="NCBI Taxonomy" id="933852"/>
    <lineage>
        <taxon>Eukaryota</taxon>
        <taxon>Fungi</taxon>
        <taxon>Dikarya</taxon>
        <taxon>Basidiomycota</taxon>
        <taxon>Agaricomycotina</taxon>
        <taxon>Agaricomycetes</taxon>
        <taxon>Sebacinales</taxon>
        <taxon>Serendipitaceae</taxon>
        <taxon>Serendipita</taxon>
    </lineage>
</organism>
<dbReference type="HOGENOM" id="CLU_009834_7_6_1"/>
<evidence type="ECO:0000313" key="5">
    <source>
        <dbReference type="Proteomes" id="UP000054097"/>
    </source>
</evidence>
<accession>A0A0C3ALY4</accession>
<name>A0A0C3ALY4_SERVB</name>
<dbReference type="PANTHER" id="PTHR11941:SF171">
    <property type="entry name" value="SD19268P"/>
    <property type="match status" value="1"/>
</dbReference>
<keyword evidence="2" id="KW-0456">Lyase</keyword>
<dbReference type="PANTHER" id="PTHR11941">
    <property type="entry name" value="ENOYL-COA HYDRATASE-RELATED"/>
    <property type="match status" value="1"/>
</dbReference>
<dbReference type="SUPFAM" id="SSF52096">
    <property type="entry name" value="ClpP/crotonase"/>
    <property type="match status" value="1"/>
</dbReference>
<dbReference type="InterPro" id="IPR018376">
    <property type="entry name" value="Enoyl-CoA_hyd/isom_CS"/>
</dbReference>
<dbReference type="EMBL" id="KN824313">
    <property type="protein sequence ID" value="KIM25585.1"/>
    <property type="molecule type" value="Genomic_DNA"/>
</dbReference>
<comment type="similarity">
    <text evidence="1 3">Belongs to the enoyl-CoA hydratase/isomerase family.</text>
</comment>
<reference evidence="5" key="2">
    <citation type="submission" date="2015-01" db="EMBL/GenBank/DDBJ databases">
        <title>Evolutionary Origins and Diversification of the Mycorrhizal Mutualists.</title>
        <authorList>
            <consortium name="DOE Joint Genome Institute"/>
            <consortium name="Mycorrhizal Genomics Consortium"/>
            <person name="Kohler A."/>
            <person name="Kuo A."/>
            <person name="Nagy L.G."/>
            <person name="Floudas D."/>
            <person name="Copeland A."/>
            <person name="Barry K.W."/>
            <person name="Cichocki N."/>
            <person name="Veneault-Fourrey C."/>
            <person name="LaButti K."/>
            <person name="Lindquist E.A."/>
            <person name="Lipzen A."/>
            <person name="Lundell T."/>
            <person name="Morin E."/>
            <person name="Murat C."/>
            <person name="Riley R."/>
            <person name="Ohm R."/>
            <person name="Sun H."/>
            <person name="Tunlid A."/>
            <person name="Henrissat B."/>
            <person name="Grigoriev I.V."/>
            <person name="Hibbett D.S."/>
            <person name="Martin F."/>
        </authorList>
    </citation>
    <scope>NUCLEOTIDE SEQUENCE [LARGE SCALE GENOMIC DNA]</scope>
    <source>
        <strain evidence="5">MAFF 305830</strain>
    </source>
</reference>
<keyword evidence="5" id="KW-1185">Reference proteome</keyword>
<sequence length="287" mass="30955">MSIFIFSRTASKRVTQGILLTRNYASSVSEAYLQHDASKPGVAVVFLNRPKAKNAISRTLLKEFHECIQSVKSDQRNRVLIVTGSQPGAFCAGADLAERRTMSTAEVNQFLIDLRKAIRNLEQLEIPTIAAIDGPALGGGLELALACDLRVAGKQASKIGLPETKLGIIPGAGGTQRLARLLGVSKAKELVLTGRALTPEQALDFGVVDYVTELGLNKAFELAEEMSSGAPLALRAAKHAINRAPELDLEAGLDFEKACYQPLLSTKDRVEALSAFQEKRKPIFKGE</sequence>
<evidence type="ECO:0000313" key="4">
    <source>
        <dbReference type="EMBL" id="KIM25585.1"/>
    </source>
</evidence>
<dbReference type="PROSITE" id="PS00166">
    <property type="entry name" value="ENOYL_COA_HYDRATASE"/>
    <property type="match status" value="1"/>
</dbReference>
<protein>
    <recommendedName>
        <fullName evidence="6">Enoyl-CoA hydratase</fullName>
    </recommendedName>
</protein>
<dbReference type="Gene3D" id="1.10.12.10">
    <property type="entry name" value="Lyase 2-enoyl-coa Hydratase, Chain A, domain 2"/>
    <property type="match status" value="1"/>
</dbReference>
<evidence type="ECO:0008006" key="6">
    <source>
        <dbReference type="Google" id="ProtNLM"/>
    </source>
</evidence>
<dbReference type="InterPro" id="IPR014748">
    <property type="entry name" value="Enoyl-CoA_hydra_C"/>
</dbReference>
<dbReference type="OrthoDB" id="410701at2759"/>
<dbReference type="FunFam" id="3.90.226.10:FF:000009">
    <property type="entry name" value="Carnitinyl-CoA dehydratase"/>
    <property type="match status" value="1"/>
</dbReference>
<dbReference type="InterPro" id="IPR001753">
    <property type="entry name" value="Enoyl-CoA_hydra/iso"/>
</dbReference>
<dbReference type="Gene3D" id="3.90.226.10">
    <property type="entry name" value="2-enoyl-CoA Hydratase, Chain A, domain 1"/>
    <property type="match status" value="1"/>
</dbReference>
<evidence type="ECO:0000256" key="3">
    <source>
        <dbReference type="RuleBase" id="RU003707"/>
    </source>
</evidence>
<evidence type="ECO:0000256" key="2">
    <source>
        <dbReference type="ARBA" id="ARBA00023239"/>
    </source>
</evidence>